<dbReference type="RefSeq" id="WP_390199749.1">
    <property type="nucleotide sequence ID" value="NZ_JBHSDV010000003.1"/>
</dbReference>
<dbReference type="InterPro" id="IPR023214">
    <property type="entry name" value="HAD_sf"/>
</dbReference>
<dbReference type="Pfam" id="PF13242">
    <property type="entry name" value="Hydrolase_like"/>
    <property type="match status" value="1"/>
</dbReference>
<dbReference type="NCBIfam" id="TIGR01662">
    <property type="entry name" value="HAD-SF-IIIA"/>
    <property type="match status" value="1"/>
</dbReference>
<dbReference type="InterPro" id="IPR036412">
    <property type="entry name" value="HAD-like_sf"/>
</dbReference>
<reference evidence="2" key="1">
    <citation type="journal article" date="2019" name="Int. J. Syst. Evol. Microbiol.">
        <title>The Global Catalogue of Microorganisms (GCM) 10K type strain sequencing project: providing services to taxonomists for standard genome sequencing and annotation.</title>
        <authorList>
            <consortium name="The Broad Institute Genomics Platform"/>
            <consortium name="The Broad Institute Genome Sequencing Center for Infectious Disease"/>
            <person name="Wu L."/>
            <person name="Ma J."/>
        </authorList>
    </citation>
    <scope>NUCLEOTIDE SEQUENCE [LARGE SCALE GENOMIC DNA]</scope>
    <source>
        <strain evidence="2">KACC 14058</strain>
    </source>
</reference>
<dbReference type="PANTHER" id="PTHR19288:SF25">
    <property type="entry name" value="PHOSPHATIDYLGLYCEROPHOSPHATASE GEP4, MITOCHONDRIAL"/>
    <property type="match status" value="1"/>
</dbReference>
<dbReference type="InterPro" id="IPR010021">
    <property type="entry name" value="PGPP1/Gep4"/>
</dbReference>
<evidence type="ECO:0000313" key="2">
    <source>
        <dbReference type="Proteomes" id="UP001595880"/>
    </source>
</evidence>
<organism evidence="1 2">
    <name type="scientific">Gracilibacillus marinus</name>
    <dbReference type="NCBI Taxonomy" id="630535"/>
    <lineage>
        <taxon>Bacteria</taxon>
        <taxon>Bacillati</taxon>
        <taxon>Bacillota</taxon>
        <taxon>Bacilli</taxon>
        <taxon>Bacillales</taxon>
        <taxon>Bacillaceae</taxon>
        <taxon>Gracilibacillus</taxon>
    </lineage>
</organism>
<dbReference type="InterPro" id="IPR006439">
    <property type="entry name" value="HAD-SF_hydro_IA"/>
</dbReference>
<dbReference type="NCBIfam" id="TIGR01668">
    <property type="entry name" value="YqeG_hyp_ppase"/>
    <property type="match status" value="1"/>
</dbReference>
<sequence>MGKDAKYLRKMISRGGQPLFKYFLPNQHVKSVFEITPAKLKEMGIKGVITDLDNTLVAWDVKDATPEIFTWFKALKENDIKVTIISNNEKERVRVFSEPLEASYVYSARKPLTHAFKRVAKQMGLKKNEIVVIGDQLMTDVLGGNRAGFSTILVVPIVETDGKITRFNRMMERRILKWMRKKGMITWED</sequence>
<dbReference type="InterPro" id="IPR006549">
    <property type="entry name" value="HAD-SF_hydro_IIIA"/>
</dbReference>
<dbReference type="CDD" id="cd16416">
    <property type="entry name" value="HAD_BsYqeG-like"/>
    <property type="match status" value="1"/>
</dbReference>
<gene>
    <name evidence="1" type="ORF">ACFOZ1_11515</name>
</gene>
<proteinExistence type="predicted"/>
<dbReference type="PANTHER" id="PTHR19288">
    <property type="entry name" value="4-NITROPHENYLPHOSPHATASE-RELATED"/>
    <property type="match status" value="1"/>
</dbReference>
<comment type="caution">
    <text evidence="1">The sequence shown here is derived from an EMBL/GenBank/DDBJ whole genome shotgun (WGS) entry which is preliminary data.</text>
</comment>
<evidence type="ECO:0000313" key="1">
    <source>
        <dbReference type="EMBL" id="MFC4388427.1"/>
    </source>
</evidence>
<accession>A0ABV8VV74</accession>
<protein>
    <submittedName>
        <fullName evidence="1">YqeG family HAD IIIA-type phosphatase</fullName>
    </submittedName>
</protein>
<dbReference type="SUPFAM" id="SSF56784">
    <property type="entry name" value="HAD-like"/>
    <property type="match status" value="1"/>
</dbReference>
<dbReference type="EMBL" id="JBHSDV010000003">
    <property type="protein sequence ID" value="MFC4388427.1"/>
    <property type="molecule type" value="Genomic_DNA"/>
</dbReference>
<keyword evidence="2" id="KW-1185">Reference proteome</keyword>
<dbReference type="NCBIfam" id="TIGR01549">
    <property type="entry name" value="HAD-SF-IA-v1"/>
    <property type="match status" value="1"/>
</dbReference>
<dbReference type="Proteomes" id="UP001595880">
    <property type="component" value="Unassembled WGS sequence"/>
</dbReference>
<name>A0ABV8VV74_9BACI</name>
<dbReference type="Gene3D" id="3.40.50.1000">
    <property type="entry name" value="HAD superfamily/HAD-like"/>
    <property type="match status" value="1"/>
</dbReference>